<protein>
    <submittedName>
        <fullName evidence="1">DUF2218 domain-containing protein</fullName>
    </submittedName>
</protein>
<dbReference type="RefSeq" id="WP_226934772.1">
    <property type="nucleotide sequence ID" value="NZ_JACDXX010000005.1"/>
</dbReference>
<gene>
    <name evidence="1" type="ORF">H0485_07645</name>
</gene>
<name>A0ABS8CKE6_9RHOB</name>
<dbReference type="Proteomes" id="UP001198571">
    <property type="component" value="Unassembled WGS sequence"/>
</dbReference>
<evidence type="ECO:0000313" key="1">
    <source>
        <dbReference type="EMBL" id="MCB5409872.1"/>
    </source>
</evidence>
<evidence type="ECO:0000313" key="2">
    <source>
        <dbReference type="Proteomes" id="UP001198571"/>
    </source>
</evidence>
<reference evidence="1 2" key="1">
    <citation type="submission" date="2020-07" db="EMBL/GenBank/DDBJ databases">
        <title>Pseudogemmobacter sp. nov., isolated from poultry manure in Taiwan.</title>
        <authorList>
            <person name="Lin S.-Y."/>
            <person name="Tang Y.-S."/>
            <person name="Young C.-C."/>
        </authorList>
    </citation>
    <scope>NUCLEOTIDE SEQUENCE [LARGE SCALE GENOMIC DNA]</scope>
    <source>
        <strain evidence="1 2">CC-YST710</strain>
    </source>
</reference>
<organism evidence="1 2">
    <name type="scientific">Pseudogemmobacter faecipullorum</name>
    <dbReference type="NCBI Taxonomy" id="2755041"/>
    <lineage>
        <taxon>Bacteria</taxon>
        <taxon>Pseudomonadati</taxon>
        <taxon>Pseudomonadota</taxon>
        <taxon>Alphaproteobacteria</taxon>
        <taxon>Rhodobacterales</taxon>
        <taxon>Paracoccaceae</taxon>
        <taxon>Pseudogemmobacter</taxon>
    </lineage>
</organism>
<comment type="caution">
    <text evidence="1">The sequence shown here is derived from an EMBL/GenBank/DDBJ whole genome shotgun (WGS) entry which is preliminary data.</text>
</comment>
<proteinExistence type="predicted"/>
<accession>A0ABS8CKE6</accession>
<dbReference type="EMBL" id="JACDXX010000005">
    <property type="protein sequence ID" value="MCB5409872.1"/>
    <property type="molecule type" value="Genomic_DNA"/>
</dbReference>
<dbReference type="InterPro" id="IPR014543">
    <property type="entry name" value="UCP028291"/>
</dbReference>
<keyword evidence="2" id="KW-1185">Reference proteome</keyword>
<dbReference type="Gene3D" id="3.30.310.50">
    <property type="entry name" value="Alpha-D-phosphohexomutase, C-terminal domain"/>
    <property type="match status" value="1"/>
</dbReference>
<sequence>MLTSTARFETQNASRYLQQLLKHFGHKIEVSYDESQGQAMLNQGPAVLKADAGALTVQVSGGDLRAVIEARYVIDKHLVTFAFRDGFSGFSWTLDA</sequence>
<dbReference type="Pfam" id="PF09981">
    <property type="entry name" value="DUF2218"/>
    <property type="match status" value="1"/>
</dbReference>